<feature type="domain" description="SLH" evidence="3">
    <location>
        <begin position="85"/>
        <end position="148"/>
    </location>
</feature>
<evidence type="ECO:0000256" key="1">
    <source>
        <dbReference type="ARBA" id="ARBA00022737"/>
    </source>
</evidence>
<keyword evidence="5" id="KW-1185">Reference proteome</keyword>
<dbReference type="RefSeq" id="WP_072852391.1">
    <property type="nucleotide sequence ID" value="NZ_FRAH01000053.1"/>
</dbReference>
<dbReference type="InterPro" id="IPR051465">
    <property type="entry name" value="Cell_Envelope_Struct_Comp"/>
</dbReference>
<reference evidence="4 5" key="1">
    <citation type="submission" date="2016-11" db="EMBL/GenBank/DDBJ databases">
        <authorList>
            <person name="Jaros S."/>
            <person name="Januszkiewicz K."/>
            <person name="Wedrychowicz H."/>
        </authorList>
    </citation>
    <scope>NUCLEOTIDE SEQUENCE [LARGE SCALE GENOMIC DNA]</scope>
    <source>
        <strain evidence="4 5">DSM 14214</strain>
    </source>
</reference>
<sequence length="433" mass="45780">MRKNAKKATKRTCSMALAAVLAFAPVTVFGATDTANHWANAVISDWESKGLIKGYEDGTFKPDNSVSRAEFVTMMNNVLKNDAEGTVSFTDVKETDWFYQAVAAAVNAGYCNGYEDGTFKPSATISRAEAAVMIANAMGLEQDAAGAEGFSDEIPVWAVGSVGAVVKAGYMSGYPDGTFGAAKSITRAEAVSSLNRVLTQNDETVAATEVVLTEKEAVLEDQVVAGNVVIDSTVEKATLRDVEIQGDLVIRCAEDDKVVLDNVTVKGRIIIEKTGVEVSFSGKTDVKEVQVGAVCELTADDFEGSIDTVRITKEVAEKGDVVIDVPVDEVIVEKKASVKVKENVDTIQIAEDAEGSELDIAKDVVVDLVKADGKVEISGDGTVKKLEANADGITYHRDVTINKTEVASGVEAPTVVDDYVSGGGGSSLLRNIL</sequence>
<evidence type="ECO:0000259" key="3">
    <source>
        <dbReference type="PROSITE" id="PS51272"/>
    </source>
</evidence>
<feature type="signal peptide" evidence="2">
    <location>
        <begin position="1"/>
        <end position="30"/>
    </location>
</feature>
<evidence type="ECO:0000313" key="5">
    <source>
        <dbReference type="Proteomes" id="UP000183975"/>
    </source>
</evidence>
<dbReference type="Pfam" id="PF00395">
    <property type="entry name" value="SLH"/>
    <property type="match status" value="3"/>
</dbReference>
<protein>
    <submittedName>
        <fullName evidence="4">S-layer homology domain-containing protein</fullName>
    </submittedName>
</protein>
<accession>A0A1M6WD28</accession>
<gene>
    <name evidence="4" type="ORF">SAMN02745138_02564</name>
</gene>
<evidence type="ECO:0000313" key="4">
    <source>
        <dbReference type="EMBL" id="SHK91558.1"/>
    </source>
</evidence>
<dbReference type="OrthoDB" id="174569at2"/>
<evidence type="ECO:0000256" key="2">
    <source>
        <dbReference type="SAM" id="SignalP"/>
    </source>
</evidence>
<dbReference type="PANTHER" id="PTHR43308:SF5">
    <property type="entry name" value="S-LAYER PROTEIN _ PEPTIDOGLYCAN ENDO-BETA-N-ACETYLGLUCOSAMINIDASE"/>
    <property type="match status" value="1"/>
</dbReference>
<feature type="chain" id="PRO_5013246366" evidence="2">
    <location>
        <begin position="31"/>
        <end position="433"/>
    </location>
</feature>
<feature type="domain" description="SLH" evidence="3">
    <location>
        <begin position="150"/>
        <end position="208"/>
    </location>
</feature>
<dbReference type="EMBL" id="FRAH01000053">
    <property type="protein sequence ID" value="SHK91558.1"/>
    <property type="molecule type" value="Genomic_DNA"/>
</dbReference>
<dbReference type="PROSITE" id="PS51272">
    <property type="entry name" value="SLH"/>
    <property type="match status" value="3"/>
</dbReference>
<dbReference type="InterPro" id="IPR001119">
    <property type="entry name" value="SLH_dom"/>
</dbReference>
<dbReference type="Proteomes" id="UP000183975">
    <property type="component" value="Unassembled WGS sequence"/>
</dbReference>
<organism evidence="4 5">
    <name type="scientific">Anaerotignum lactatifermentans DSM 14214</name>
    <dbReference type="NCBI Taxonomy" id="1121323"/>
    <lineage>
        <taxon>Bacteria</taxon>
        <taxon>Bacillati</taxon>
        <taxon>Bacillota</taxon>
        <taxon>Clostridia</taxon>
        <taxon>Lachnospirales</taxon>
        <taxon>Anaerotignaceae</taxon>
        <taxon>Anaerotignum</taxon>
    </lineage>
</organism>
<keyword evidence="2" id="KW-0732">Signal</keyword>
<proteinExistence type="predicted"/>
<feature type="domain" description="SLH" evidence="3">
    <location>
        <begin position="26"/>
        <end position="84"/>
    </location>
</feature>
<keyword evidence="1" id="KW-0677">Repeat</keyword>
<dbReference type="AlphaFoldDB" id="A0A1M6WD28"/>
<name>A0A1M6WD28_9FIRM</name>
<dbReference type="PANTHER" id="PTHR43308">
    <property type="entry name" value="OUTER MEMBRANE PROTEIN ALPHA-RELATED"/>
    <property type="match status" value="1"/>
</dbReference>